<dbReference type="AlphaFoldDB" id="A0A8X7XL79"/>
<feature type="non-terminal residue" evidence="5">
    <location>
        <position position="1"/>
    </location>
</feature>
<evidence type="ECO:0000313" key="6">
    <source>
        <dbReference type="Proteomes" id="UP000886611"/>
    </source>
</evidence>
<dbReference type="GO" id="GO:0005615">
    <property type="term" value="C:extracellular space"/>
    <property type="evidence" value="ECO:0007669"/>
    <property type="project" value="TreeGrafter"/>
</dbReference>
<feature type="non-terminal residue" evidence="5">
    <location>
        <position position="214"/>
    </location>
</feature>
<evidence type="ECO:0000256" key="2">
    <source>
        <dbReference type="ARBA" id="ARBA00008712"/>
    </source>
</evidence>
<dbReference type="PANTHER" id="PTHR15040">
    <property type="entry name" value="DERMATOPONTIN-RELATED"/>
    <property type="match status" value="1"/>
</dbReference>
<comment type="subcellular location">
    <subcellularLocation>
        <location evidence="1">Secreted</location>
    </subcellularLocation>
</comment>
<proteinExistence type="inferred from homology"/>
<keyword evidence="3" id="KW-0964">Secreted</keyword>
<accession>A0A8X7XL79</accession>
<reference evidence="5 6" key="1">
    <citation type="journal article" date="2021" name="Cell">
        <title>Tracing the genetic footprints of vertebrate landing in non-teleost ray-finned fishes.</title>
        <authorList>
            <person name="Bi X."/>
            <person name="Wang K."/>
            <person name="Yang L."/>
            <person name="Pan H."/>
            <person name="Jiang H."/>
            <person name="Wei Q."/>
            <person name="Fang M."/>
            <person name="Yu H."/>
            <person name="Zhu C."/>
            <person name="Cai Y."/>
            <person name="He Y."/>
            <person name="Gan X."/>
            <person name="Zeng H."/>
            <person name="Yu D."/>
            <person name="Zhu Y."/>
            <person name="Jiang H."/>
            <person name="Qiu Q."/>
            <person name="Yang H."/>
            <person name="Zhang Y.E."/>
            <person name="Wang W."/>
            <person name="Zhu M."/>
            <person name="He S."/>
            <person name="Zhang G."/>
        </authorList>
    </citation>
    <scope>NUCLEOTIDE SEQUENCE [LARGE SCALE GENOMIC DNA]</scope>
    <source>
        <strain evidence="5">Bchr_013</strain>
    </source>
</reference>
<dbReference type="EMBL" id="JAATIS010000094">
    <property type="protein sequence ID" value="KAG2471230.1"/>
    <property type="molecule type" value="Genomic_DNA"/>
</dbReference>
<evidence type="ECO:0000256" key="4">
    <source>
        <dbReference type="ARBA" id="ARBA00023157"/>
    </source>
</evidence>
<dbReference type="GO" id="GO:0031012">
    <property type="term" value="C:extracellular matrix"/>
    <property type="evidence" value="ECO:0007669"/>
    <property type="project" value="TreeGrafter"/>
</dbReference>
<evidence type="ECO:0000256" key="1">
    <source>
        <dbReference type="ARBA" id="ARBA00004613"/>
    </source>
</evidence>
<evidence type="ECO:0000313" key="5">
    <source>
        <dbReference type="EMBL" id="KAG2471230.1"/>
    </source>
</evidence>
<dbReference type="PANTHER" id="PTHR15040:SF3">
    <property type="entry name" value="SI:DKEY-14D8.6-RELATED"/>
    <property type="match status" value="1"/>
</dbReference>
<name>A0A8X7XL79_POLSE</name>
<evidence type="ECO:0000256" key="3">
    <source>
        <dbReference type="ARBA" id="ARBA00022525"/>
    </source>
</evidence>
<comment type="caution">
    <text evidence="5">The sequence shown here is derived from an EMBL/GenBank/DDBJ whole genome shotgun (WGS) entry which is preliminary data.</text>
</comment>
<dbReference type="InterPro" id="IPR026645">
    <property type="entry name" value="Dermatopontin"/>
</dbReference>
<dbReference type="GO" id="GO:0030199">
    <property type="term" value="P:collagen fibril organization"/>
    <property type="evidence" value="ECO:0007669"/>
    <property type="project" value="TreeGrafter"/>
</dbReference>
<organism evidence="5 6">
    <name type="scientific">Polypterus senegalus</name>
    <name type="common">Senegal bichir</name>
    <dbReference type="NCBI Taxonomy" id="55291"/>
    <lineage>
        <taxon>Eukaryota</taxon>
        <taxon>Metazoa</taxon>
        <taxon>Chordata</taxon>
        <taxon>Craniata</taxon>
        <taxon>Vertebrata</taxon>
        <taxon>Euteleostomi</taxon>
        <taxon>Actinopterygii</taxon>
        <taxon>Polypteriformes</taxon>
        <taxon>Polypteridae</taxon>
        <taxon>Polypterus</taxon>
    </lineage>
</organism>
<gene>
    <name evidence="5" type="primary">Haaf</name>
    <name evidence="5" type="ORF">GTO96_0005758</name>
</gene>
<keyword evidence="4" id="KW-1015">Disulfide bond</keyword>
<sequence length="214" mass="24303">MSCHLKWHLARSEDKCGPGVWGMKQTAVASGVCSGWTLELPRSATAVWRSCVHRIRSNRKPLKASTAHGDGGPKGSARLVIPLRSADLSGPAHPLFRAHLRSVQHHCCSRPWSRHLWTTAALCWQVAHLLLSQPRRAHVTPLLGIHHNKHEDRLWDLSCKPTFDSYPRCSWSNYVNWFDEEFYYSCPGNSAMSGMYSYHDNKHEDRRYGHLLGG</sequence>
<dbReference type="Pfam" id="PF14704">
    <property type="entry name" value="DERM"/>
    <property type="match status" value="1"/>
</dbReference>
<protein>
    <submittedName>
        <fullName evidence="5">HAAF factor</fullName>
    </submittedName>
</protein>
<dbReference type="Proteomes" id="UP000886611">
    <property type="component" value="Unassembled WGS sequence"/>
</dbReference>
<comment type="similarity">
    <text evidence="2">Belongs to the dermatopontin family.</text>
</comment>
<keyword evidence="6" id="KW-1185">Reference proteome</keyword>